<evidence type="ECO:0000256" key="1">
    <source>
        <dbReference type="ARBA" id="ARBA00004141"/>
    </source>
</evidence>
<feature type="transmembrane region" description="Helical" evidence="8">
    <location>
        <begin position="434"/>
        <end position="453"/>
    </location>
</feature>
<gene>
    <name evidence="9" type="ORF">NliqN6_4055</name>
</gene>
<organism evidence="9 10">
    <name type="scientific">Naganishia liquefaciens</name>
    <dbReference type="NCBI Taxonomy" id="104408"/>
    <lineage>
        <taxon>Eukaryota</taxon>
        <taxon>Fungi</taxon>
        <taxon>Dikarya</taxon>
        <taxon>Basidiomycota</taxon>
        <taxon>Agaricomycotina</taxon>
        <taxon>Tremellomycetes</taxon>
        <taxon>Filobasidiales</taxon>
        <taxon>Filobasidiaceae</taxon>
        <taxon>Naganishia</taxon>
    </lineage>
</organism>
<comment type="similarity">
    <text evidence="3 8">Belongs to the PIGW family.</text>
</comment>
<keyword evidence="4 8" id="KW-0337">GPI-anchor biosynthesis</keyword>
<feature type="transmembrane region" description="Helical" evidence="8">
    <location>
        <begin position="403"/>
        <end position="422"/>
    </location>
</feature>
<dbReference type="PANTHER" id="PTHR20661">
    <property type="entry name" value="PHOSPHATIDYLINOSITOL-GLYCAN BIOSYNTHESIS CLASS W PROTEIN"/>
    <property type="match status" value="1"/>
</dbReference>
<dbReference type="PIRSF" id="PIRSF017321">
    <property type="entry name" value="GWT1"/>
    <property type="match status" value="1"/>
</dbReference>
<evidence type="ECO:0000256" key="2">
    <source>
        <dbReference type="ARBA" id="ARBA00004687"/>
    </source>
</evidence>
<proteinExistence type="inferred from homology"/>
<evidence type="ECO:0000256" key="4">
    <source>
        <dbReference type="ARBA" id="ARBA00022502"/>
    </source>
</evidence>
<dbReference type="AlphaFoldDB" id="A0A8H3YFU9"/>
<protein>
    <recommendedName>
        <fullName evidence="8">GPI-anchored wall transfer protein</fullName>
        <ecNumber evidence="8">2.3.-.-</ecNumber>
    </recommendedName>
</protein>
<dbReference type="GO" id="GO:0032216">
    <property type="term" value="F:glucosaminyl-phosphatidylinositol O-acyltransferase activity"/>
    <property type="evidence" value="ECO:0007669"/>
    <property type="project" value="TreeGrafter"/>
</dbReference>
<evidence type="ECO:0000256" key="7">
    <source>
        <dbReference type="ARBA" id="ARBA00023136"/>
    </source>
</evidence>
<keyword evidence="8" id="KW-0012">Acyltransferase</keyword>
<dbReference type="EC" id="2.3.-.-" evidence="8"/>
<dbReference type="Pfam" id="PF06423">
    <property type="entry name" value="GWT1"/>
    <property type="match status" value="1"/>
</dbReference>
<evidence type="ECO:0000313" key="9">
    <source>
        <dbReference type="EMBL" id="GHJ87653.1"/>
    </source>
</evidence>
<accession>A0A8H3YFU9</accession>
<feature type="transmembrane region" description="Helical" evidence="8">
    <location>
        <begin position="61"/>
        <end position="85"/>
    </location>
</feature>
<evidence type="ECO:0000256" key="3">
    <source>
        <dbReference type="ARBA" id="ARBA00007559"/>
    </source>
</evidence>
<dbReference type="EMBL" id="BLZA01000023">
    <property type="protein sequence ID" value="GHJ87653.1"/>
    <property type="molecule type" value="Genomic_DNA"/>
</dbReference>
<dbReference type="GO" id="GO:0006506">
    <property type="term" value="P:GPI anchor biosynthetic process"/>
    <property type="evidence" value="ECO:0007669"/>
    <property type="project" value="UniProtKB-UniPathway"/>
</dbReference>
<keyword evidence="7 8" id="KW-0472">Membrane</keyword>
<comment type="subcellular location">
    <subcellularLocation>
        <location evidence="8">Endoplasmic reticulum membrane</location>
        <topology evidence="8">Multi-pass membrane protein</topology>
    </subcellularLocation>
    <subcellularLocation>
        <location evidence="1">Membrane</location>
        <topology evidence="1">Multi-pass membrane protein</topology>
    </subcellularLocation>
</comment>
<name>A0A8H3YFU9_9TREE</name>
<dbReference type="GO" id="GO:0005789">
    <property type="term" value="C:endoplasmic reticulum membrane"/>
    <property type="evidence" value="ECO:0007669"/>
    <property type="project" value="UniProtKB-SubCell"/>
</dbReference>
<dbReference type="GO" id="GO:0072659">
    <property type="term" value="P:protein localization to plasma membrane"/>
    <property type="evidence" value="ECO:0007669"/>
    <property type="project" value="TreeGrafter"/>
</dbReference>
<dbReference type="PROSITE" id="PS51257">
    <property type="entry name" value="PROKAR_LIPOPROTEIN"/>
    <property type="match status" value="1"/>
</dbReference>
<sequence>MAYKQAKELFVAHGTGSSIANIHAVSSVGCTSYLVYAFLVGSRVLPDNPVTDYLVVFLPLLLAQTICAAHPYAFNAALVCLALLARLIPSRPTSRDPTPTTPPPPRHRAFLTTWRAHMMCMTVIAILAVDFPLFPRAFAKTEDYGTSLMDVGVGSFVLSQGLASSASSRAPSLRRTVKQCLPVIALGMIRVIMVKGVDYPEHITEYGVHWNFFFTLAATPILAALLAPVRTRLPIPLLIALILLGTPRSPPPLHSAQRLTSRAAQTFALRTGLEQWVIQPETTSRRSRGLAYQNKEGLVSLPGYFAIYLIGNAIGRCIVPTTQHPVKESVIVRTLVTYAATSWLLLFLLRVLQIPVSRRLANAPYAIWTAAFNATFLLGYYLIERHAFPARATRKVPALLEWINMNGLVLFLVANLLTGAINVAMESMYASDRVGFAVLVGYTAAVGVMAWGLRGRRIAL</sequence>
<dbReference type="InterPro" id="IPR009447">
    <property type="entry name" value="PIGW/GWT1"/>
</dbReference>
<evidence type="ECO:0000256" key="8">
    <source>
        <dbReference type="RuleBase" id="RU280819"/>
    </source>
</evidence>
<dbReference type="OrthoDB" id="15270at2759"/>
<comment type="function">
    <text evidence="8">A acetyltransferase, which acetylates the inositol ring of phosphatidylinositol during biosynthesis of GPI-anchor.</text>
</comment>
<feature type="transmembrane region" description="Helical" evidence="8">
    <location>
        <begin position="365"/>
        <end position="383"/>
    </location>
</feature>
<evidence type="ECO:0000256" key="6">
    <source>
        <dbReference type="ARBA" id="ARBA00022989"/>
    </source>
</evidence>
<feature type="transmembrane region" description="Helical" evidence="8">
    <location>
        <begin position="116"/>
        <end position="135"/>
    </location>
</feature>
<comment type="pathway">
    <text evidence="2 8">Glycolipid biosynthesis; glycosylphosphatidylinositol-anchor biosynthesis.</text>
</comment>
<reference evidence="9" key="1">
    <citation type="submission" date="2020-07" db="EMBL/GenBank/DDBJ databases">
        <title>Draft Genome Sequence of a Deep-Sea Yeast, Naganishia (Cryptococcus) liquefaciens strain N6.</title>
        <authorList>
            <person name="Han Y.W."/>
            <person name="Kajitani R."/>
            <person name="Morimoto H."/>
            <person name="Parhat M."/>
            <person name="Tsubouchi H."/>
            <person name="Bakenova O."/>
            <person name="Ogata M."/>
            <person name="Argunhan B."/>
            <person name="Aoki R."/>
            <person name="Kajiwara S."/>
            <person name="Itoh T."/>
            <person name="Iwasaki H."/>
        </authorList>
    </citation>
    <scope>NUCLEOTIDE SEQUENCE</scope>
    <source>
        <strain evidence="9">N6</strain>
    </source>
</reference>
<dbReference type="Proteomes" id="UP000620104">
    <property type="component" value="Unassembled WGS sequence"/>
</dbReference>
<keyword evidence="6 8" id="KW-1133">Transmembrane helix</keyword>
<feature type="transmembrane region" description="Helical" evidence="8">
    <location>
        <begin position="209"/>
        <end position="226"/>
    </location>
</feature>
<evidence type="ECO:0000256" key="5">
    <source>
        <dbReference type="ARBA" id="ARBA00022692"/>
    </source>
</evidence>
<feature type="transmembrane region" description="Helical" evidence="8">
    <location>
        <begin position="331"/>
        <end position="353"/>
    </location>
</feature>
<evidence type="ECO:0000313" key="10">
    <source>
        <dbReference type="Proteomes" id="UP000620104"/>
    </source>
</evidence>
<dbReference type="UniPathway" id="UPA00196"/>
<comment type="caution">
    <text evidence="9">The sequence shown here is derived from an EMBL/GenBank/DDBJ whole genome shotgun (WGS) entry which is preliminary data.</text>
</comment>
<keyword evidence="10" id="KW-1185">Reference proteome</keyword>
<feature type="transmembrane region" description="Helical" evidence="8">
    <location>
        <begin position="20"/>
        <end position="41"/>
    </location>
</feature>
<dbReference type="PANTHER" id="PTHR20661:SF0">
    <property type="entry name" value="PHOSPHATIDYLINOSITOL-GLYCAN BIOSYNTHESIS CLASS W PROTEIN"/>
    <property type="match status" value="1"/>
</dbReference>
<feature type="transmembrane region" description="Helical" evidence="8">
    <location>
        <begin position="301"/>
        <end position="319"/>
    </location>
</feature>
<keyword evidence="5 8" id="KW-0812">Transmembrane</keyword>
<keyword evidence="8" id="KW-0256">Endoplasmic reticulum</keyword>
<keyword evidence="8" id="KW-0808">Transferase</keyword>